<dbReference type="Proteomes" id="UP001589575">
    <property type="component" value="Unassembled WGS sequence"/>
</dbReference>
<sequence length="109" mass="10653">MRDGHVTQFLGGGGGLDAHPEVLIAQERDVDAGAGRDQRGGLAQRIDVLVLAGHLQGRVGDDGGPAGGGGGGVRGAHADPSDVRGPWPVRSGCSGRTGPTSAGLALAAA</sequence>
<evidence type="ECO:0000256" key="1">
    <source>
        <dbReference type="SAM" id="MobiDB-lite"/>
    </source>
</evidence>
<keyword evidence="3" id="KW-1185">Reference proteome</keyword>
<reference evidence="2 3" key="1">
    <citation type="submission" date="2024-09" db="EMBL/GenBank/DDBJ databases">
        <authorList>
            <person name="Sun Q."/>
            <person name="Mori K."/>
        </authorList>
    </citation>
    <scope>NUCLEOTIDE SEQUENCE [LARGE SCALE GENOMIC DNA]</scope>
    <source>
        <strain evidence="2 3">CCM 7609</strain>
    </source>
</reference>
<accession>A0ABV5G2U4</accession>
<evidence type="ECO:0000313" key="2">
    <source>
        <dbReference type="EMBL" id="MFB9073244.1"/>
    </source>
</evidence>
<comment type="caution">
    <text evidence="2">The sequence shown here is derived from an EMBL/GenBank/DDBJ whole genome shotgun (WGS) entry which is preliminary data.</text>
</comment>
<feature type="region of interest" description="Disordered" evidence="1">
    <location>
        <begin position="1"/>
        <end position="20"/>
    </location>
</feature>
<gene>
    <name evidence="2" type="ORF">ACFFX0_19395</name>
</gene>
<organism evidence="2 3">
    <name type="scientific">Citricoccus parietis</name>
    <dbReference type="NCBI Taxonomy" id="592307"/>
    <lineage>
        <taxon>Bacteria</taxon>
        <taxon>Bacillati</taxon>
        <taxon>Actinomycetota</taxon>
        <taxon>Actinomycetes</taxon>
        <taxon>Micrococcales</taxon>
        <taxon>Micrococcaceae</taxon>
        <taxon>Citricoccus</taxon>
    </lineage>
</organism>
<protein>
    <submittedName>
        <fullName evidence="2">Uncharacterized protein</fullName>
    </submittedName>
</protein>
<name>A0ABV5G2U4_9MICC</name>
<proteinExistence type="predicted"/>
<evidence type="ECO:0000313" key="3">
    <source>
        <dbReference type="Proteomes" id="UP001589575"/>
    </source>
</evidence>
<feature type="compositionally biased region" description="Gly residues" evidence="1">
    <location>
        <begin position="62"/>
        <end position="74"/>
    </location>
</feature>
<feature type="region of interest" description="Disordered" evidence="1">
    <location>
        <begin position="57"/>
        <end position="109"/>
    </location>
</feature>
<dbReference type="EMBL" id="JBHMFI010000001">
    <property type="protein sequence ID" value="MFB9073244.1"/>
    <property type="molecule type" value="Genomic_DNA"/>
</dbReference>